<dbReference type="InterPro" id="IPR017896">
    <property type="entry name" value="4Fe4S_Fe-S-bd"/>
</dbReference>
<evidence type="ECO:0000313" key="5">
    <source>
        <dbReference type="EMBL" id="MFC6238163.1"/>
    </source>
</evidence>
<gene>
    <name evidence="5" type="ORF">ACFQGU_09755</name>
</gene>
<dbReference type="PANTHER" id="PTHR40447">
    <property type="entry name" value="ANAEROBIC SULFITE REDUCTASE SUBUNIT A"/>
    <property type="match status" value="1"/>
</dbReference>
<dbReference type="Proteomes" id="UP001596138">
    <property type="component" value="Unassembled WGS sequence"/>
</dbReference>
<dbReference type="EMBL" id="JBHSTI010000008">
    <property type="protein sequence ID" value="MFC6238163.1"/>
    <property type="molecule type" value="Genomic_DNA"/>
</dbReference>
<dbReference type="PANTHER" id="PTHR40447:SF1">
    <property type="entry name" value="ANAEROBIC SULFITE REDUCTASE SUBUNIT A"/>
    <property type="match status" value="1"/>
</dbReference>
<dbReference type="Gene3D" id="1.10.1060.10">
    <property type="entry name" value="Alpha-helical ferredoxin"/>
    <property type="match status" value="1"/>
</dbReference>
<dbReference type="PROSITE" id="PS51379">
    <property type="entry name" value="4FE4S_FER_2"/>
    <property type="match status" value="2"/>
</dbReference>
<dbReference type="InterPro" id="IPR009051">
    <property type="entry name" value="Helical_ferredxn"/>
</dbReference>
<keyword evidence="1" id="KW-0479">Metal-binding</keyword>
<proteinExistence type="predicted"/>
<keyword evidence="3" id="KW-0411">Iron-sulfur</keyword>
<comment type="caution">
    <text evidence="5">The sequence shown here is derived from an EMBL/GenBank/DDBJ whole genome shotgun (WGS) entry which is preliminary data.</text>
</comment>
<dbReference type="Pfam" id="PF17179">
    <property type="entry name" value="Fer4_22"/>
    <property type="match status" value="1"/>
</dbReference>
<keyword evidence="6" id="KW-1185">Reference proteome</keyword>
<evidence type="ECO:0000256" key="2">
    <source>
        <dbReference type="ARBA" id="ARBA00023004"/>
    </source>
</evidence>
<reference evidence="6" key="1">
    <citation type="journal article" date="2019" name="Int. J. Syst. Evol. Microbiol.">
        <title>The Global Catalogue of Microorganisms (GCM) 10K type strain sequencing project: providing services to taxonomists for standard genome sequencing and annotation.</title>
        <authorList>
            <consortium name="The Broad Institute Genomics Platform"/>
            <consortium name="The Broad Institute Genome Sequencing Center for Infectious Disease"/>
            <person name="Wu L."/>
            <person name="Ma J."/>
        </authorList>
    </citation>
    <scope>NUCLEOTIDE SEQUENCE [LARGE SCALE GENOMIC DNA]</scope>
    <source>
        <strain evidence="6">CGMCC 4.7317</strain>
    </source>
</reference>
<dbReference type="InterPro" id="IPR017900">
    <property type="entry name" value="4Fe4S_Fe_S_CS"/>
</dbReference>
<dbReference type="RefSeq" id="WP_386766133.1">
    <property type="nucleotide sequence ID" value="NZ_JBHSTI010000008.1"/>
</dbReference>
<evidence type="ECO:0000256" key="1">
    <source>
        <dbReference type="ARBA" id="ARBA00022723"/>
    </source>
</evidence>
<dbReference type="SUPFAM" id="SSF46548">
    <property type="entry name" value="alpha-helical ferredoxin"/>
    <property type="match status" value="1"/>
</dbReference>
<protein>
    <submittedName>
        <fullName evidence="5">4Fe-4S dicluster domain-containing protein</fullName>
    </submittedName>
</protein>
<accession>A0ABW1T249</accession>
<evidence type="ECO:0000259" key="4">
    <source>
        <dbReference type="PROSITE" id="PS51379"/>
    </source>
</evidence>
<keyword evidence="2" id="KW-0408">Iron</keyword>
<feature type="domain" description="4Fe-4S ferredoxin-type" evidence="4">
    <location>
        <begin position="264"/>
        <end position="296"/>
    </location>
</feature>
<dbReference type="PROSITE" id="PS00198">
    <property type="entry name" value="4FE4S_FER_1"/>
    <property type="match status" value="2"/>
</dbReference>
<sequence>MTTPTTMTMTIDLGGLATLIDLLRADGWTVLGPRLVDDVVVHAPISSLDDLPRGTTDDQQPAHYRLARRDDDAVFGYAVGPQSWKPWLYPSRELLRRSTDAGDAAQAGHDGGAAEPQPVIDAPRLALVGVRSCDLHAIGLHDAVLLGRSAVDVHYAARREQILVVAVTCSDPGGTCFCSSMGTGPDPDSGFDLALTEIDDASGHRFLVRVGTARGAELLERCPANEASATDAAAAAAVVDQAVARMGRQLDTTDLRDLLYANADHSRWEDVAQRCFACGNCTLVCPTCFCTTVTDSTSLVDGSSERWRVWDSCFTGEFTHLESGNVRESTKSRYRQWATHKLAAWWDQFGSSGCVGCGRCITWCPAAIDITAEVAAIRATPGVDDPDPEE</sequence>
<feature type="domain" description="4Fe-4S ferredoxin-type" evidence="4">
    <location>
        <begin position="342"/>
        <end position="373"/>
    </location>
</feature>
<evidence type="ECO:0000313" key="6">
    <source>
        <dbReference type="Proteomes" id="UP001596138"/>
    </source>
</evidence>
<name>A0ABW1T249_9ACTN</name>
<organism evidence="5 6">
    <name type="scientific">Longivirga aurantiaca</name>
    <dbReference type="NCBI Taxonomy" id="1837743"/>
    <lineage>
        <taxon>Bacteria</taxon>
        <taxon>Bacillati</taxon>
        <taxon>Actinomycetota</taxon>
        <taxon>Actinomycetes</taxon>
        <taxon>Sporichthyales</taxon>
        <taxon>Sporichthyaceae</taxon>
        <taxon>Longivirga</taxon>
    </lineage>
</organism>
<evidence type="ECO:0000256" key="3">
    <source>
        <dbReference type="ARBA" id="ARBA00023014"/>
    </source>
</evidence>